<dbReference type="AlphaFoldDB" id="F2L223"/>
<organism evidence="1 2">
    <name type="scientific">Thermoproteus uzoniensis (strain 768-20)</name>
    <dbReference type="NCBI Taxonomy" id="999630"/>
    <lineage>
        <taxon>Archaea</taxon>
        <taxon>Thermoproteota</taxon>
        <taxon>Thermoprotei</taxon>
        <taxon>Thermoproteales</taxon>
        <taxon>Thermoproteaceae</taxon>
        <taxon>Thermoproteus</taxon>
    </lineage>
</organism>
<proteinExistence type="predicted"/>
<dbReference type="EMBL" id="CP002590">
    <property type="protein sequence ID" value="AEA12950.1"/>
    <property type="molecule type" value="Genomic_DNA"/>
</dbReference>
<evidence type="ECO:0000313" key="2">
    <source>
        <dbReference type="Proteomes" id="UP000008138"/>
    </source>
</evidence>
<dbReference type="Proteomes" id="UP000008138">
    <property type="component" value="Chromosome"/>
</dbReference>
<dbReference type="HOGENOM" id="CLU_1154386_0_0_2"/>
<keyword evidence="2" id="KW-1185">Reference proteome</keyword>
<protein>
    <submittedName>
        <fullName evidence="1">Uncharacterized protein</fullName>
    </submittedName>
</protein>
<dbReference type="eggNOG" id="arCOG05676">
    <property type="taxonomic scope" value="Archaea"/>
</dbReference>
<reference evidence="1 2" key="1">
    <citation type="journal article" date="2011" name="J. Bacteriol.">
        <title>Complete genome sequence of the thermoacidophilic crenarchaeon Thermoproteus uzoniensis 768-20.</title>
        <authorList>
            <person name="Mardanov A.V."/>
            <person name="Gumerov V.M."/>
            <person name="Beletsky A.V."/>
            <person name="Prokofeva M.I."/>
            <person name="Bonch-Osmolovskaya E.A."/>
            <person name="Ravin N.V."/>
            <person name="Skryabin K.G."/>
        </authorList>
    </citation>
    <scope>NUCLEOTIDE SEQUENCE [LARGE SCALE GENOMIC DNA]</scope>
    <source>
        <strain evidence="1 2">768-20</strain>
    </source>
</reference>
<gene>
    <name evidence="1" type="ordered locus">TUZN_1479</name>
</gene>
<accession>F2L223</accession>
<sequence>MFLSDVDKCRCGGEAVEMRVNLLAVLGSDIGLLGEIAAARILPGAARGEAVAMLVEGLLSYERLPAAEPRATSHSGRGYISAFIEGRWPLHKSWFVPSLGPDGYRLFLDPPRGLVRYVGRDDGRFLGILRAGLGELARYVERGTPPEHVVGADFSEEERLVARKLHKLVDGLPEEEQVEILETLRQVDLLFEKDGQLYHVEVKTGLRFKPSKLRRKQMVLEARQKVLGALGLRPALVYITPGENWEVEVRLVEP</sequence>
<name>F2L223_THEU7</name>
<dbReference type="KEGG" id="tuz:TUZN_1479"/>
<evidence type="ECO:0000313" key="1">
    <source>
        <dbReference type="EMBL" id="AEA12950.1"/>
    </source>
</evidence>
<reference key="2">
    <citation type="submission" date="2011-03" db="EMBL/GenBank/DDBJ databases">
        <title>Complete genome sequence of the thermoacidophilic crenarchaeon Thermoproteus uzoniensis 768-20.</title>
        <authorList>
            <person name="Mardanov A.V."/>
            <person name="Gumerov V.M."/>
            <person name="Beletsky A.V."/>
            <person name="Prokofeva M.I."/>
            <person name="Bonch-Osmolovskaya E.A."/>
            <person name="Ravin N.V."/>
            <person name="Skryabin K.G."/>
        </authorList>
    </citation>
    <scope>NUCLEOTIDE SEQUENCE</scope>
    <source>
        <strain>768-20</strain>
    </source>
</reference>